<dbReference type="EMBL" id="JABCRI010000017">
    <property type="protein sequence ID" value="KAF8391173.1"/>
    <property type="molecule type" value="Genomic_DNA"/>
</dbReference>
<name>A0A835D596_TETSI</name>
<reference evidence="3 4" key="1">
    <citation type="submission" date="2020-04" db="EMBL/GenBank/DDBJ databases">
        <title>Plant Genome Project.</title>
        <authorList>
            <person name="Zhang R.-G."/>
        </authorList>
    </citation>
    <scope>NUCLEOTIDE SEQUENCE [LARGE SCALE GENOMIC DNA]</scope>
    <source>
        <strain evidence="3">YNK0</strain>
        <tissue evidence="3">Leaf</tissue>
    </source>
</reference>
<sequence>MFLLSSVFKNNVCFLLCRDLSWNLLSGPVPDELGNISTLVFLSLSANRLSGLLPKRLGDLGNLQFLWLFDNEFVGGLPSSFAELKNLKYLLIGGNNFTGPIPEFIGNWKHLEYLSLIGNNFKGPIPNTFSLSNLSNLHINDLTGSSRGGHGFSFPNLSRMTSLEYLTLRNCSISGPIPGYIGRFKNLKYLDLSFNHLTGEIPDFSNAQQLRNIASLESSSHIIQSDVEFLDGDDFDLAAEAEARSADFADALNDYNLVTDGPHMMNLKILGSLMKP</sequence>
<organism evidence="3 4">
    <name type="scientific">Tetracentron sinense</name>
    <name type="common">Spur-leaf</name>
    <dbReference type="NCBI Taxonomy" id="13715"/>
    <lineage>
        <taxon>Eukaryota</taxon>
        <taxon>Viridiplantae</taxon>
        <taxon>Streptophyta</taxon>
        <taxon>Embryophyta</taxon>
        <taxon>Tracheophyta</taxon>
        <taxon>Spermatophyta</taxon>
        <taxon>Magnoliopsida</taxon>
        <taxon>Trochodendrales</taxon>
        <taxon>Trochodendraceae</taxon>
        <taxon>Tetracentron</taxon>
    </lineage>
</organism>
<dbReference type="InterPro" id="IPR032675">
    <property type="entry name" value="LRR_dom_sf"/>
</dbReference>
<accession>A0A835D596</accession>
<evidence type="ECO:0000256" key="1">
    <source>
        <dbReference type="ARBA" id="ARBA00022614"/>
    </source>
</evidence>
<dbReference type="Pfam" id="PF00560">
    <property type="entry name" value="LRR_1"/>
    <property type="match status" value="6"/>
</dbReference>
<dbReference type="FunFam" id="3.80.10.10:FF:000383">
    <property type="entry name" value="Leucine-rich repeat receptor protein kinase EMS1"/>
    <property type="match status" value="1"/>
</dbReference>
<dbReference type="Proteomes" id="UP000655225">
    <property type="component" value="Unassembled WGS sequence"/>
</dbReference>
<evidence type="ECO:0000313" key="3">
    <source>
        <dbReference type="EMBL" id="KAF8391173.1"/>
    </source>
</evidence>
<dbReference type="PANTHER" id="PTHR48057:SF7">
    <property type="entry name" value="LEUCINE-RICH REPEAT SERINE_THREONINE-PROTEIN KINASE 1"/>
    <property type="match status" value="1"/>
</dbReference>
<keyword evidence="4" id="KW-1185">Reference proteome</keyword>
<evidence type="ECO:0000256" key="2">
    <source>
        <dbReference type="ARBA" id="ARBA00022737"/>
    </source>
</evidence>
<comment type="caution">
    <text evidence="3">The sequence shown here is derived from an EMBL/GenBank/DDBJ whole genome shotgun (WGS) entry which is preliminary data.</text>
</comment>
<keyword evidence="1" id="KW-0433">Leucine-rich repeat</keyword>
<evidence type="ECO:0000313" key="4">
    <source>
        <dbReference type="Proteomes" id="UP000655225"/>
    </source>
</evidence>
<protein>
    <submittedName>
        <fullName evidence="3">Uncharacterized protein</fullName>
    </submittedName>
</protein>
<dbReference type="OMA" id="NWKHLEY"/>
<dbReference type="PANTHER" id="PTHR48057">
    <property type="entry name" value="LEUCINE-RICH REPEAT SERINE/THREONINE-PROTEIN KINASE 1"/>
    <property type="match status" value="1"/>
</dbReference>
<dbReference type="AlphaFoldDB" id="A0A835D596"/>
<proteinExistence type="predicted"/>
<keyword evidence="2" id="KW-0677">Repeat</keyword>
<dbReference type="InterPro" id="IPR001611">
    <property type="entry name" value="Leu-rich_rpt"/>
</dbReference>
<dbReference type="SUPFAM" id="SSF52058">
    <property type="entry name" value="L domain-like"/>
    <property type="match status" value="1"/>
</dbReference>
<dbReference type="PROSITE" id="PS51450">
    <property type="entry name" value="LRR"/>
    <property type="match status" value="1"/>
</dbReference>
<gene>
    <name evidence="3" type="ORF">HHK36_023474</name>
</gene>
<dbReference type="OrthoDB" id="676979at2759"/>
<dbReference type="InterPro" id="IPR052595">
    <property type="entry name" value="LRRC69/RLP"/>
</dbReference>
<dbReference type="Gene3D" id="3.80.10.10">
    <property type="entry name" value="Ribonuclease Inhibitor"/>
    <property type="match status" value="2"/>
</dbReference>